<name>A0ABN7SKW2_OIKDI</name>
<dbReference type="Proteomes" id="UP001158576">
    <property type="component" value="Chromosome XSR"/>
</dbReference>
<proteinExistence type="predicted"/>
<keyword evidence="3" id="KW-1185">Reference proteome</keyword>
<reference evidence="2 3" key="1">
    <citation type="submission" date="2021-04" db="EMBL/GenBank/DDBJ databases">
        <authorList>
            <person name="Bliznina A."/>
        </authorList>
    </citation>
    <scope>NUCLEOTIDE SEQUENCE [LARGE SCALE GENOMIC DNA]</scope>
</reference>
<gene>
    <name evidence="2" type="ORF">OKIOD_LOCUS7901</name>
</gene>
<feature type="region of interest" description="Disordered" evidence="1">
    <location>
        <begin position="1"/>
        <end position="29"/>
    </location>
</feature>
<evidence type="ECO:0000256" key="1">
    <source>
        <dbReference type="SAM" id="MobiDB-lite"/>
    </source>
</evidence>
<sequence length="197" mass="23074">MNQQQSESSKKRKIDVDDTTNPAKKSKSVEGYVQHLRVTRDIFAKRHDKIMKMQVQIEEMSRELQQEQKTFAVDVAESKKESAEKIPDGIVQDPNLFAFSFSSRLHPKNPNMAFSINRHIRKIEGDPKKAFLDFLNGQWRFFTFDFHIKGIGKTYKAQLKEALPIEDFQQIEKILGKKRASTIANEFCSYHFREFEK</sequence>
<protein>
    <submittedName>
        <fullName evidence="2">Oidioi.mRNA.OKI2018_I69.XSR.g16343.t1.cds</fullName>
    </submittedName>
</protein>
<organism evidence="2 3">
    <name type="scientific">Oikopleura dioica</name>
    <name type="common">Tunicate</name>
    <dbReference type="NCBI Taxonomy" id="34765"/>
    <lineage>
        <taxon>Eukaryota</taxon>
        <taxon>Metazoa</taxon>
        <taxon>Chordata</taxon>
        <taxon>Tunicata</taxon>
        <taxon>Appendicularia</taxon>
        <taxon>Copelata</taxon>
        <taxon>Oikopleuridae</taxon>
        <taxon>Oikopleura</taxon>
    </lineage>
</organism>
<accession>A0ABN7SKW2</accession>
<evidence type="ECO:0000313" key="3">
    <source>
        <dbReference type="Proteomes" id="UP001158576"/>
    </source>
</evidence>
<dbReference type="EMBL" id="OU015569">
    <property type="protein sequence ID" value="CAG5099206.1"/>
    <property type="molecule type" value="Genomic_DNA"/>
</dbReference>
<evidence type="ECO:0000313" key="2">
    <source>
        <dbReference type="EMBL" id="CAG5099206.1"/>
    </source>
</evidence>